<dbReference type="Pfam" id="PF01551">
    <property type="entry name" value="Peptidase_M23"/>
    <property type="match status" value="1"/>
</dbReference>
<dbReference type="Gene3D" id="2.70.70.10">
    <property type="entry name" value="Glucose Permease (Domain IIA)"/>
    <property type="match status" value="1"/>
</dbReference>
<evidence type="ECO:0000313" key="3">
    <source>
        <dbReference type="EMBL" id="GAA2138951.1"/>
    </source>
</evidence>
<feature type="region of interest" description="Disordered" evidence="1">
    <location>
        <begin position="66"/>
        <end position="86"/>
    </location>
</feature>
<protein>
    <recommendedName>
        <fullName evidence="2">M23ase beta-sheet core domain-containing protein</fullName>
    </recommendedName>
</protein>
<sequence>MASSHSPSTPVAATQLLDHPSDQPPDAAPDHGSRHRMPRQTRGGPLIGVTAMAASLGATGFATAAPAAAATPPPPAPAVAAPDESSVTALAADPGLALAARIQQQADGRRTSAEETARLAAAQEAEAKRAAQQAEAHAEAQTQVQAPTGAQAEGEAEQAGQGTFALPTGNYTLTAHYGQSGAHWAHLHTGLDFAAPTGTPVTAVGAGTVTSAGWSGAYGYRVIQALPDGTEIWYCHLSAISTTAGPVTPGTVLGRVGATGNSPGLRPGGAPVGPHLHLEVRPDGGIPVDPLPWLQERGVQP</sequence>
<dbReference type="SUPFAM" id="SSF51261">
    <property type="entry name" value="Duplicated hybrid motif"/>
    <property type="match status" value="1"/>
</dbReference>
<dbReference type="CDD" id="cd12797">
    <property type="entry name" value="M23_peptidase"/>
    <property type="match status" value="1"/>
</dbReference>
<proteinExistence type="predicted"/>
<evidence type="ECO:0000313" key="4">
    <source>
        <dbReference type="Proteomes" id="UP001422759"/>
    </source>
</evidence>
<evidence type="ECO:0000256" key="1">
    <source>
        <dbReference type="SAM" id="MobiDB-lite"/>
    </source>
</evidence>
<reference evidence="3 4" key="1">
    <citation type="journal article" date="2019" name="Int. J. Syst. Evol. Microbiol.">
        <title>The Global Catalogue of Microorganisms (GCM) 10K type strain sequencing project: providing services to taxonomists for standard genome sequencing and annotation.</title>
        <authorList>
            <consortium name="The Broad Institute Genomics Platform"/>
            <consortium name="The Broad Institute Genome Sequencing Center for Infectious Disease"/>
            <person name="Wu L."/>
            <person name="Ma J."/>
        </authorList>
    </citation>
    <scope>NUCLEOTIDE SEQUENCE [LARGE SCALE GENOMIC DNA]</scope>
    <source>
        <strain evidence="3 4">JCM 14560</strain>
    </source>
</reference>
<comment type="caution">
    <text evidence="3">The sequence shown here is derived from an EMBL/GenBank/DDBJ whole genome shotgun (WGS) entry which is preliminary data.</text>
</comment>
<dbReference type="RefSeq" id="WP_344463157.1">
    <property type="nucleotide sequence ID" value="NZ_BAAANT010000009.1"/>
</dbReference>
<gene>
    <name evidence="3" type="ORF">GCM10009760_20610</name>
</gene>
<accession>A0ABN2Z9L7</accession>
<name>A0ABN2Z9L7_9ACTN</name>
<dbReference type="PANTHER" id="PTHR21666">
    <property type="entry name" value="PEPTIDASE-RELATED"/>
    <property type="match status" value="1"/>
</dbReference>
<feature type="region of interest" description="Disordered" evidence="1">
    <location>
        <begin position="124"/>
        <end position="160"/>
    </location>
</feature>
<evidence type="ECO:0000259" key="2">
    <source>
        <dbReference type="Pfam" id="PF01551"/>
    </source>
</evidence>
<feature type="compositionally biased region" description="Polar residues" evidence="1">
    <location>
        <begin position="1"/>
        <end position="12"/>
    </location>
</feature>
<organism evidence="3 4">
    <name type="scientific">Kitasatospora kazusensis</name>
    <dbReference type="NCBI Taxonomy" id="407974"/>
    <lineage>
        <taxon>Bacteria</taxon>
        <taxon>Bacillati</taxon>
        <taxon>Actinomycetota</taxon>
        <taxon>Actinomycetes</taxon>
        <taxon>Kitasatosporales</taxon>
        <taxon>Streptomycetaceae</taxon>
        <taxon>Kitasatospora</taxon>
    </lineage>
</organism>
<dbReference type="Proteomes" id="UP001422759">
    <property type="component" value="Unassembled WGS sequence"/>
</dbReference>
<dbReference type="PANTHER" id="PTHR21666:SF270">
    <property type="entry name" value="MUREIN HYDROLASE ACTIVATOR ENVC"/>
    <property type="match status" value="1"/>
</dbReference>
<dbReference type="EMBL" id="BAAANT010000009">
    <property type="protein sequence ID" value="GAA2138951.1"/>
    <property type="molecule type" value="Genomic_DNA"/>
</dbReference>
<dbReference type="InterPro" id="IPR011055">
    <property type="entry name" value="Dup_hybrid_motif"/>
</dbReference>
<dbReference type="InterPro" id="IPR016047">
    <property type="entry name" value="M23ase_b-sheet_dom"/>
</dbReference>
<dbReference type="InterPro" id="IPR050570">
    <property type="entry name" value="Cell_wall_metabolism_enzyme"/>
</dbReference>
<keyword evidence="4" id="KW-1185">Reference proteome</keyword>
<feature type="domain" description="M23ase beta-sheet core" evidence="2">
    <location>
        <begin position="187"/>
        <end position="290"/>
    </location>
</feature>
<feature type="region of interest" description="Disordered" evidence="1">
    <location>
        <begin position="1"/>
        <end position="48"/>
    </location>
</feature>